<dbReference type="InParanoid" id="B3SBQ5"/>
<keyword evidence="2" id="KW-1185">Reference proteome</keyword>
<proteinExistence type="predicted"/>
<evidence type="ECO:0000313" key="1">
    <source>
        <dbReference type="EMBL" id="EDV19831.1"/>
    </source>
</evidence>
<dbReference type="EMBL" id="DS985266">
    <property type="protein sequence ID" value="EDV19831.1"/>
    <property type="molecule type" value="Genomic_DNA"/>
</dbReference>
<protein>
    <submittedName>
        <fullName evidence="1">Uncharacterized protein</fullName>
    </submittedName>
</protein>
<dbReference type="HOGENOM" id="CLU_1512549_0_0_1"/>
<sequence>MDGYISKSDQAFVIGNRAGYLGESDTNLPQVSLNPDIGHFTMLRSAISIIWILHMVDRKPSSLLCLQQRQNPYYYDLVFVDLLLRDSAKAIPNHYNSTALKEKIRHIEKKIPPTFICSYNFEFVDSDDSFVLINYKTRHQKNYPALKIISIETLVLSLKYHMHALQADQVYDRGALGK</sequence>
<gene>
    <name evidence="1" type="ORF">TRIADDRAFT_61699</name>
</gene>
<name>B3SBQ5_TRIAD</name>
<dbReference type="RefSeq" id="XP_002117701.1">
    <property type="nucleotide sequence ID" value="XM_002117665.1"/>
</dbReference>
<organism evidence="1 2">
    <name type="scientific">Trichoplax adhaerens</name>
    <name type="common">Trichoplax reptans</name>
    <dbReference type="NCBI Taxonomy" id="10228"/>
    <lineage>
        <taxon>Eukaryota</taxon>
        <taxon>Metazoa</taxon>
        <taxon>Placozoa</taxon>
        <taxon>Uniplacotomia</taxon>
        <taxon>Trichoplacea</taxon>
        <taxon>Trichoplacidae</taxon>
        <taxon>Trichoplax</taxon>
    </lineage>
</organism>
<evidence type="ECO:0000313" key="2">
    <source>
        <dbReference type="Proteomes" id="UP000009022"/>
    </source>
</evidence>
<dbReference type="AlphaFoldDB" id="B3SBQ5"/>
<dbReference type="Proteomes" id="UP000009022">
    <property type="component" value="Unassembled WGS sequence"/>
</dbReference>
<dbReference type="GeneID" id="6758913"/>
<dbReference type="KEGG" id="tad:TRIADDRAFT_61699"/>
<reference evidence="1 2" key="1">
    <citation type="journal article" date="2008" name="Nature">
        <title>The Trichoplax genome and the nature of placozoans.</title>
        <authorList>
            <person name="Srivastava M."/>
            <person name="Begovic E."/>
            <person name="Chapman J."/>
            <person name="Putnam N.H."/>
            <person name="Hellsten U."/>
            <person name="Kawashima T."/>
            <person name="Kuo A."/>
            <person name="Mitros T."/>
            <person name="Salamov A."/>
            <person name="Carpenter M.L."/>
            <person name="Signorovitch A.Y."/>
            <person name="Moreno M.A."/>
            <person name="Kamm K."/>
            <person name="Grimwood J."/>
            <person name="Schmutz J."/>
            <person name="Shapiro H."/>
            <person name="Grigoriev I.V."/>
            <person name="Buss L.W."/>
            <person name="Schierwater B."/>
            <person name="Dellaporta S.L."/>
            <person name="Rokhsar D.S."/>
        </authorList>
    </citation>
    <scope>NUCLEOTIDE SEQUENCE [LARGE SCALE GENOMIC DNA]</scope>
    <source>
        <strain evidence="1 2">Grell-BS-1999</strain>
    </source>
</reference>
<dbReference type="CTD" id="6758913"/>
<accession>B3SBQ5</accession>